<name>A0A3A1QTH2_9BACI</name>
<reference evidence="2 3" key="1">
    <citation type="submission" date="2018-09" db="EMBL/GenBank/DDBJ databases">
        <title>Bacillus saliacetes sp. nov., isolated from Thai shrimp paste (Ka-pi).</title>
        <authorList>
            <person name="Daroonpunt R."/>
            <person name="Tanasupawat S."/>
            <person name="Yiamsombut S."/>
        </authorList>
    </citation>
    <scope>NUCLEOTIDE SEQUENCE [LARGE SCALE GENOMIC DNA]</scope>
    <source>
        <strain evidence="2 3">SKP7-4</strain>
    </source>
</reference>
<dbReference type="InterPro" id="IPR050486">
    <property type="entry name" value="Mannose-1P_guanyltransferase"/>
</dbReference>
<dbReference type="PANTHER" id="PTHR22572">
    <property type="entry name" value="SUGAR-1-PHOSPHATE GUANYL TRANSFERASE"/>
    <property type="match status" value="1"/>
</dbReference>
<keyword evidence="3" id="KW-1185">Reference proteome</keyword>
<dbReference type="AlphaFoldDB" id="A0A3A1QTH2"/>
<dbReference type="RefSeq" id="WP_119548272.1">
    <property type="nucleotide sequence ID" value="NZ_QXIR01000023.1"/>
</dbReference>
<feature type="domain" description="Nucleotidyl transferase" evidence="1">
    <location>
        <begin position="2"/>
        <end position="231"/>
    </location>
</feature>
<dbReference type="Gene3D" id="3.90.550.10">
    <property type="entry name" value="Spore Coat Polysaccharide Biosynthesis Protein SpsA, Chain A"/>
    <property type="match status" value="1"/>
</dbReference>
<proteinExistence type="predicted"/>
<dbReference type="InterPro" id="IPR005835">
    <property type="entry name" value="NTP_transferase_dom"/>
</dbReference>
<dbReference type="SUPFAM" id="SSF53448">
    <property type="entry name" value="Nucleotide-diphospho-sugar transferases"/>
    <property type="match status" value="1"/>
</dbReference>
<accession>A0A3A1QTH2</accession>
<dbReference type="Pfam" id="PF00483">
    <property type="entry name" value="NTP_transferase"/>
    <property type="match status" value="1"/>
</dbReference>
<evidence type="ECO:0000259" key="1">
    <source>
        <dbReference type="Pfam" id="PF00483"/>
    </source>
</evidence>
<protein>
    <submittedName>
        <fullName evidence="2">Nucleotidyltransferase family protein</fullName>
    </submittedName>
</protein>
<dbReference type="EMBL" id="QXIR01000023">
    <property type="protein sequence ID" value="RIW31053.1"/>
    <property type="molecule type" value="Genomic_DNA"/>
</dbReference>
<organism evidence="2 3">
    <name type="scientific">Bacillus salacetis</name>
    <dbReference type="NCBI Taxonomy" id="2315464"/>
    <lineage>
        <taxon>Bacteria</taxon>
        <taxon>Bacillati</taxon>
        <taxon>Bacillota</taxon>
        <taxon>Bacilli</taxon>
        <taxon>Bacillales</taxon>
        <taxon>Bacillaceae</taxon>
        <taxon>Bacillus</taxon>
    </lineage>
</organism>
<sequence>MKGVILAGGKGTRLKPYTLSVPKPMITIMNKPILEYNIALLKASGITSIMITTCYKAEKISDYFGDGSEFGVDITYFQEDQPLGTAGGIFDSGSYLSEPFVVISGDAFTSLALSEAAAFHQEKGSLLTIVGKDIPDPWGYGVCKTDSEGRLIEFVEKPGSEGIISNIVNTGIYVIQPELLQMYPFKGFTDFSRDVFPRLLLEEEDIYVFQTKDYWRDIGTPEQYKMAREDFLNGKMKQKEEKISAGFIEDVESPKEGLESTLNYLTRMMVACPDHQKQQIINNLVAEQRETPLLNLDGILIPHSLGGWTRIVDLPSNGFIIYSKAERRNLAKEFAGYYFNKIKQWQKV</sequence>
<dbReference type="CDD" id="cd04181">
    <property type="entry name" value="NTP_transferase"/>
    <property type="match status" value="1"/>
</dbReference>
<evidence type="ECO:0000313" key="2">
    <source>
        <dbReference type="EMBL" id="RIW31053.1"/>
    </source>
</evidence>
<evidence type="ECO:0000313" key="3">
    <source>
        <dbReference type="Proteomes" id="UP000265801"/>
    </source>
</evidence>
<dbReference type="GO" id="GO:0016740">
    <property type="term" value="F:transferase activity"/>
    <property type="evidence" value="ECO:0007669"/>
    <property type="project" value="UniProtKB-KW"/>
</dbReference>
<gene>
    <name evidence="2" type="ORF">D3H55_15705</name>
</gene>
<keyword evidence="2" id="KW-0808">Transferase</keyword>
<dbReference type="Proteomes" id="UP000265801">
    <property type="component" value="Unassembled WGS sequence"/>
</dbReference>
<dbReference type="InterPro" id="IPR029044">
    <property type="entry name" value="Nucleotide-diphossugar_trans"/>
</dbReference>
<comment type="caution">
    <text evidence="2">The sequence shown here is derived from an EMBL/GenBank/DDBJ whole genome shotgun (WGS) entry which is preliminary data.</text>
</comment>
<dbReference type="OrthoDB" id="9801899at2"/>